<dbReference type="GO" id="GO:0042626">
    <property type="term" value="F:ATPase-coupled transmembrane transporter activity"/>
    <property type="evidence" value="ECO:0007669"/>
    <property type="project" value="InterPro"/>
</dbReference>
<dbReference type="InterPro" id="IPR050093">
    <property type="entry name" value="ABC_SmlMolc_Importer"/>
</dbReference>
<dbReference type="InterPro" id="IPR017871">
    <property type="entry name" value="ABC_transporter-like_CS"/>
</dbReference>
<dbReference type="PANTHER" id="PTHR42781:SF1">
    <property type="entry name" value="THIAMINE IMPORT ATP-BINDING PROTEIN THIQ"/>
    <property type="match status" value="1"/>
</dbReference>
<name>A0A330GM60_9HYPH</name>
<dbReference type="InterPro" id="IPR005968">
    <property type="entry name" value="Thiamine_ABC_ThiQ"/>
</dbReference>
<dbReference type="InterPro" id="IPR003439">
    <property type="entry name" value="ABC_transporter-like_ATP-bd"/>
</dbReference>
<feature type="domain" description="ABC transporter" evidence="9">
    <location>
        <begin position="16"/>
        <end position="244"/>
    </location>
</feature>
<dbReference type="SUPFAM" id="SSF52540">
    <property type="entry name" value="P-loop containing nucleoside triphosphate hydrolases"/>
    <property type="match status" value="1"/>
</dbReference>
<protein>
    <submittedName>
        <fullName evidence="10">Thiamine ABC transporter ATP-binding protein</fullName>
    </submittedName>
</protein>
<evidence type="ECO:0000256" key="5">
    <source>
        <dbReference type="ARBA" id="ARBA00022741"/>
    </source>
</evidence>
<dbReference type="AlphaFoldDB" id="A0A330GM60"/>
<evidence type="ECO:0000256" key="6">
    <source>
        <dbReference type="ARBA" id="ARBA00022840"/>
    </source>
</evidence>
<dbReference type="Pfam" id="PF00005">
    <property type="entry name" value="ABC_tran"/>
    <property type="match status" value="1"/>
</dbReference>
<dbReference type="PROSITE" id="PS00211">
    <property type="entry name" value="ABC_TRANSPORTER_1"/>
    <property type="match status" value="1"/>
</dbReference>
<keyword evidence="3" id="KW-1003">Cell membrane</keyword>
<dbReference type="GO" id="GO:0016020">
    <property type="term" value="C:membrane"/>
    <property type="evidence" value="ECO:0007669"/>
    <property type="project" value="InterPro"/>
</dbReference>
<dbReference type="InterPro" id="IPR003593">
    <property type="entry name" value="AAA+_ATPase"/>
</dbReference>
<dbReference type="Proteomes" id="UP000251956">
    <property type="component" value="Unassembled WGS sequence"/>
</dbReference>
<dbReference type="InterPro" id="IPR027417">
    <property type="entry name" value="P-loop_NTPase"/>
</dbReference>
<evidence type="ECO:0000256" key="4">
    <source>
        <dbReference type="ARBA" id="ARBA00022519"/>
    </source>
</evidence>
<gene>
    <name evidence="10" type="primary">thiQ</name>
    <name evidence="10" type="ORF">DPM35_23925</name>
</gene>
<dbReference type="GO" id="GO:0005524">
    <property type="term" value="F:ATP binding"/>
    <property type="evidence" value="ECO:0007669"/>
    <property type="project" value="UniProtKB-KW"/>
</dbReference>
<keyword evidence="5" id="KW-0547">Nucleotide-binding</keyword>
<evidence type="ECO:0000313" key="11">
    <source>
        <dbReference type="Proteomes" id="UP000251956"/>
    </source>
</evidence>
<keyword evidence="2" id="KW-0813">Transport</keyword>
<dbReference type="PROSITE" id="PS50893">
    <property type="entry name" value="ABC_TRANSPORTER_2"/>
    <property type="match status" value="1"/>
</dbReference>
<evidence type="ECO:0000256" key="3">
    <source>
        <dbReference type="ARBA" id="ARBA00022475"/>
    </source>
</evidence>
<keyword evidence="11" id="KW-1185">Reference proteome</keyword>
<comment type="caution">
    <text evidence="10">The sequence shown here is derived from an EMBL/GenBank/DDBJ whole genome shotgun (WGS) entry which is preliminary data.</text>
</comment>
<keyword evidence="8" id="KW-0472">Membrane</keyword>
<dbReference type="OrthoDB" id="9802264at2"/>
<evidence type="ECO:0000256" key="7">
    <source>
        <dbReference type="ARBA" id="ARBA00022967"/>
    </source>
</evidence>
<dbReference type="NCBIfam" id="TIGR01277">
    <property type="entry name" value="thiQ"/>
    <property type="match status" value="1"/>
</dbReference>
<dbReference type="SMART" id="SM00382">
    <property type="entry name" value="AAA"/>
    <property type="match status" value="1"/>
</dbReference>
<keyword evidence="7" id="KW-1278">Translocase</keyword>
<sequence length="262" mass="27659">MTSTDNGIAAGKALTVALEDVSFSYGESSFRFNAEFAAGRITAIMGPSGSGKSTLLNLIAGFESPVAGKVLIGGIDLGNLPPSARPVSMVFQENNLFAHLTVEANVGLGRSPSLKLGAADRAAVAGALARVGLAGKEKRLPRELSGGERQRVALARVLLRDRPVLLLDEPFASLGPALREDMLDLLAGIHAERKMTVLFVTHQPEDARRIGQDVAFLDEGRIAATGPAEDFFDRSGPDAFRRYIGDRGGTVAGSQHIARKPT</sequence>
<evidence type="ECO:0000256" key="1">
    <source>
        <dbReference type="ARBA" id="ARBA00005417"/>
    </source>
</evidence>
<reference evidence="11" key="1">
    <citation type="submission" date="2018-06" db="EMBL/GenBank/DDBJ databases">
        <authorList>
            <person name="Helene L.C."/>
            <person name="Dall'Agnol R."/>
            <person name="Delamuta J.R."/>
            <person name="Hungria M."/>
        </authorList>
    </citation>
    <scope>NUCLEOTIDE SEQUENCE [LARGE SCALE GENOMIC DNA]</scope>
    <source>
        <strain evidence="11">CNPSo 3140</strain>
    </source>
</reference>
<evidence type="ECO:0000256" key="2">
    <source>
        <dbReference type="ARBA" id="ARBA00022448"/>
    </source>
</evidence>
<dbReference type="PANTHER" id="PTHR42781">
    <property type="entry name" value="SPERMIDINE/PUTRESCINE IMPORT ATP-BINDING PROTEIN POTA"/>
    <property type="match status" value="1"/>
</dbReference>
<keyword evidence="6 10" id="KW-0067">ATP-binding</keyword>
<dbReference type="GO" id="GO:0016887">
    <property type="term" value="F:ATP hydrolysis activity"/>
    <property type="evidence" value="ECO:0007669"/>
    <property type="project" value="InterPro"/>
</dbReference>
<evidence type="ECO:0000259" key="9">
    <source>
        <dbReference type="PROSITE" id="PS50893"/>
    </source>
</evidence>
<organism evidence="10 11">
    <name type="scientific">Mesorhizobium atlanticum</name>
    <dbReference type="NCBI Taxonomy" id="2233532"/>
    <lineage>
        <taxon>Bacteria</taxon>
        <taxon>Pseudomonadati</taxon>
        <taxon>Pseudomonadota</taxon>
        <taxon>Alphaproteobacteria</taxon>
        <taxon>Hyphomicrobiales</taxon>
        <taxon>Phyllobacteriaceae</taxon>
        <taxon>Mesorhizobium</taxon>
    </lineage>
</organism>
<dbReference type="Gene3D" id="3.40.50.300">
    <property type="entry name" value="P-loop containing nucleotide triphosphate hydrolases"/>
    <property type="match status" value="1"/>
</dbReference>
<dbReference type="EMBL" id="QMBQ01000007">
    <property type="protein sequence ID" value="RAZ73889.1"/>
    <property type="molecule type" value="Genomic_DNA"/>
</dbReference>
<proteinExistence type="inferred from homology"/>
<dbReference type="RefSeq" id="WP_112129666.1">
    <property type="nucleotide sequence ID" value="NZ_QMBQ01000007.1"/>
</dbReference>
<evidence type="ECO:0000313" key="10">
    <source>
        <dbReference type="EMBL" id="RAZ73889.1"/>
    </source>
</evidence>
<evidence type="ECO:0000256" key="8">
    <source>
        <dbReference type="ARBA" id="ARBA00023136"/>
    </source>
</evidence>
<comment type="similarity">
    <text evidence="1">Belongs to the ABC transporter superfamily.</text>
</comment>
<accession>A0A330GM60</accession>
<reference evidence="10 11" key="2">
    <citation type="submission" date="2018-07" db="EMBL/GenBank/DDBJ databases">
        <title>Diversity of Mesorhizobium strains in Brazil.</title>
        <authorList>
            <person name="Helene L.C.F."/>
            <person name="Dall'Agnol R."/>
            <person name="Delamuta J.R.M."/>
            <person name="Hungria M."/>
        </authorList>
    </citation>
    <scope>NUCLEOTIDE SEQUENCE [LARGE SCALE GENOMIC DNA]</scope>
    <source>
        <strain evidence="10 11">CNPSo 3140</strain>
    </source>
</reference>
<keyword evidence="4" id="KW-0997">Cell inner membrane</keyword>
<dbReference type="GO" id="GO:0071934">
    <property type="term" value="P:thiamine transmembrane transport"/>
    <property type="evidence" value="ECO:0007669"/>
    <property type="project" value="InterPro"/>
</dbReference>